<protein>
    <submittedName>
        <fullName evidence="1">Uncharacterized protein</fullName>
    </submittedName>
</protein>
<evidence type="ECO:0000313" key="1">
    <source>
        <dbReference type="EMBL" id="HIU36655.1"/>
    </source>
</evidence>
<reference evidence="1" key="1">
    <citation type="submission" date="2020-10" db="EMBL/GenBank/DDBJ databases">
        <authorList>
            <person name="Gilroy R."/>
        </authorList>
    </citation>
    <scope>NUCLEOTIDE SEQUENCE</scope>
    <source>
        <strain evidence="1">ChiGjej1B1-19959</strain>
    </source>
</reference>
<sequence length="113" mass="12931">MTLDALFQSFGVTVRLTDGEGWYSPAFGAFLQPLRYKNKMYLEGVYTPIGRDSTGLYLYLGPAKHRLSALPETARILDGDAREYLIQRAEEVRLQNRVFYCWAVVKEVHKGKP</sequence>
<organism evidence="1 2">
    <name type="scientific">Candidatus Fimenecus excrementigallinarum</name>
    <dbReference type="NCBI Taxonomy" id="2840816"/>
    <lineage>
        <taxon>Bacteria</taxon>
        <taxon>Bacillati</taxon>
        <taxon>Bacillota</taxon>
        <taxon>Clostridia</taxon>
        <taxon>Candidatus Fimenecus</taxon>
    </lineage>
</organism>
<proteinExistence type="predicted"/>
<reference evidence="1" key="2">
    <citation type="journal article" date="2021" name="PeerJ">
        <title>Extensive microbial diversity within the chicken gut microbiome revealed by metagenomics and culture.</title>
        <authorList>
            <person name="Gilroy R."/>
            <person name="Ravi A."/>
            <person name="Getino M."/>
            <person name="Pursley I."/>
            <person name="Horton D.L."/>
            <person name="Alikhan N.F."/>
            <person name="Baker D."/>
            <person name="Gharbi K."/>
            <person name="Hall N."/>
            <person name="Watson M."/>
            <person name="Adriaenssens E.M."/>
            <person name="Foster-Nyarko E."/>
            <person name="Jarju S."/>
            <person name="Secka A."/>
            <person name="Antonio M."/>
            <person name="Oren A."/>
            <person name="Chaudhuri R.R."/>
            <person name="La Ragione R."/>
            <person name="Hildebrand F."/>
            <person name="Pallen M.J."/>
        </authorList>
    </citation>
    <scope>NUCLEOTIDE SEQUENCE</scope>
    <source>
        <strain evidence="1">ChiGjej1B1-19959</strain>
    </source>
</reference>
<dbReference type="EMBL" id="DVMW01000049">
    <property type="protein sequence ID" value="HIU36655.1"/>
    <property type="molecule type" value="Genomic_DNA"/>
</dbReference>
<evidence type="ECO:0000313" key="2">
    <source>
        <dbReference type="Proteomes" id="UP000824071"/>
    </source>
</evidence>
<accession>A0A9D1LEK0</accession>
<gene>
    <name evidence="1" type="ORF">IAC53_08635</name>
</gene>
<name>A0A9D1LEK0_9FIRM</name>
<dbReference type="AlphaFoldDB" id="A0A9D1LEK0"/>
<dbReference type="Proteomes" id="UP000824071">
    <property type="component" value="Unassembled WGS sequence"/>
</dbReference>
<comment type="caution">
    <text evidence="1">The sequence shown here is derived from an EMBL/GenBank/DDBJ whole genome shotgun (WGS) entry which is preliminary data.</text>
</comment>